<dbReference type="GO" id="GO:0015369">
    <property type="term" value="F:calcium:proton antiporter activity"/>
    <property type="evidence" value="ECO:0007669"/>
    <property type="project" value="UniProtKB-UniRule"/>
</dbReference>
<keyword evidence="9" id="KW-0050">Antiport</keyword>
<evidence type="ECO:0000256" key="6">
    <source>
        <dbReference type="ARBA" id="ARBA00022989"/>
    </source>
</evidence>
<feature type="domain" description="Sodium/calcium exchanger membrane region" evidence="11">
    <location>
        <begin position="373"/>
        <end position="512"/>
    </location>
</feature>
<dbReference type="Pfam" id="PF01699">
    <property type="entry name" value="Na_Ca_ex"/>
    <property type="match status" value="2"/>
</dbReference>
<reference evidence="12 13" key="1">
    <citation type="journal article" date="2023" name="Nat. Commun.">
        <title>Origin of minicircular mitochondrial genomes in red algae.</title>
        <authorList>
            <person name="Lee Y."/>
            <person name="Cho C.H."/>
            <person name="Lee Y.M."/>
            <person name="Park S.I."/>
            <person name="Yang J.H."/>
            <person name="West J.A."/>
            <person name="Bhattacharya D."/>
            <person name="Yoon H.S."/>
        </authorList>
    </citation>
    <scope>NUCLEOTIDE SEQUENCE [LARGE SCALE GENOMIC DNA]</scope>
    <source>
        <strain evidence="12 13">CCMP1338</strain>
        <tissue evidence="12">Whole cell</tissue>
    </source>
</reference>
<keyword evidence="2 9" id="KW-0813">Transport</keyword>
<accession>A0AAV8UUT5</accession>
<evidence type="ECO:0000256" key="8">
    <source>
        <dbReference type="ARBA" id="ARBA00023136"/>
    </source>
</evidence>
<dbReference type="InterPro" id="IPR004713">
    <property type="entry name" value="CaH_exchang"/>
</dbReference>
<gene>
    <name evidence="12" type="ORF">NDN08_002767</name>
</gene>
<dbReference type="InterPro" id="IPR004798">
    <property type="entry name" value="CAX-like"/>
</dbReference>
<keyword evidence="7 9" id="KW-0406">Ion transport</keyword>
<evidence type="ECO:0000256" key="9">
    <source>
        <dbReference type="RuleBase" id="RU365028"/>
    </source>
</evidence>
<feature type="compositionally biased region" description="Basic and acidic residues" evidence="10">
    <location>
        <begin position="1"/>
        <end position="17"/>
    </location>
</feature>
<feature type="transmembrane region" description="Helical" evidence="9">
    <location>
        <begin position="366"/>
        <end position="386"/>
    </location>
</feature>
<feature type="transmembrane region" description="Helical" evidence="9">
    <location>
        <begin position="193"/>
        <end position="216"/>
    </location>
</feature>
<evidence type="ECO:0000313" key="13">
    <source>
        <dbReference type="Proteomes" id="UP001157974"/>
    </source>
</evidence>
<dbReference type="PANTHER" id="PTHR31503">
    <property type="entry name" value="VACUOLAR CALCIUM ION TRANSPORTER"/>
    <property type="match status" value="1"/>
</dbReference>
<dbReference type="Proteomes" id="UP001157974">
    <property type="component" value="Unassembled WGS sequence"/>
</dbReference>
<dbReference type="GO" id="GO:0005774">
    <property type="term" value="C:vacuolar membrane"/>
    <property type="evidence" value="ECO:0007669"/>
    <property type="project" value="UniProtKB-ARBA"/>
</dbReference>
<feature type="transmembrane region" description="Helical" evidence="9">
    <location>
        <begin position="437"/>
        <end position="462"/>
    </location>
</feature>
<keyword evidence="4 9" id="KW-0812">Transmembrane</keyword>
<feature type="transmembrane region" description="Helical" evidence="9">
    <location>
        <begin position="163"/>
        <end position="181"/>
    </location>
</feature>
<protein>
    <recommendedName>
        <fullName evidence="11">Sodium/calcium exchanger membrane region domain-containing protein</fullName>
    </recommendedName>
</protein>
<dbReference type="InterPro" id="IPR044880">
    <property type="entry name" value="NCX_ion-bd_dom_sf"/>
</dbReference>
<evidence type="ECO:0000256" key="4">
    <source>
        <dbReference type="ARBA" id="ARBA00022692"/>
    </source>
</evidence>
<dbReference type="PANTHER" id="PTHR31503:SF22">
    <property type="entry name" value="VACUOLAR CALCIUM ION TRANSPORTER"/>
    <property type="match status" value="1"/>
</dbReference>
<dbReference type="GO" id="GO:0006874">
    <property type="term" value="P:intracellular calcium ion homeostasis"/>
    <property type="evidence" value="ECO:0007669"/>
    <property type="project" value="TreeGrafter"/>
</dbReference>
<dbReference type="AlphaFoldDB" id="A0AAV8UUT5"/>
<evidence type="ECO:0000256" key="1">
    <source>
        <dbReference type="ARBA" id="ARBA00004127"/>
    </source>
</evidence>
<organism evidence="12 13">
    <name type="scientific">Rhodosorus marinus</name>
    <dbReference type="NCBI Taxonomy" id="101924"/>
    <lineage>
        <taxon>Eukaryota</taxon>
        <taxon>Rhodophyta</taxon>
        <taxon>Stylonematophyceae</taxon>
        <taxon>Stylonematales</taxon>
        <taxon>Stylonemataceae</taxon>
        <taxon>Rhodosorus</taxon>
    </lineage>
</organism>
<keyword evidence="6 9" id="KW-1133">Transmembrane helix</keyword>
<feature type="transmembrane region" description="Helical" evidence="9">
    <location>
        <begin position="398"/>
        <end position="417"/>
    </location>
</feature>
<comment type="similarity">
    <text evidence="9">Belongs to the Ca(2+):cation antiporter (CaCA) (TC 2.A.19) family.</text>
</comment>
<comment type="subcellular location">
    <subcellularLocation>
        <location evidence="1">Endomembrane system</location>
        <topology evidence="1">Multi-pass membrane protein</topology>
    </subcellularLocation>
</comment>
<name>A0AAV8UUT5_9RHOD</name>
<keyword evidence="5 9" id="KW-0106">Calcium</keyword>
<keyword evidence="3 9" id="KW-0109">Calcium transport</keyword>
<feature type="transmembrane region" description="Helical" evidence="9">
    <location>
        <begin position="223"/>
        <end position="247"/>
    </location>
</feature>
<dbReference type="Gene3D" id="1.20.1420.30">
    <property type="entry name" value="NCX, central ion-binding region"/>
    <property type="match status" value="2"/>
</dbReference>
<feature type="transmembrane region" description="Helical" evidence="9">
    <location>
        <begin position="138"/>
        <end position="158"/>
    </location>
</feature>
<feature type="transmembrane region" description="Helical" evidence="9">
    <location>
        <begin position="297"/>
        <end position="316"/>
    </location>
</feature>
<evidence type="ECO:0000256" key="7">
    <source>
        <dbReference type="ARBA" id="ARBA00023065"/>
    </source>
</evidence>
<feature type="compositionally biased region" description="Acidic residues" evidence="10">
    <location>
        <begin position="349"/>
        <end position="358"/>
    </location>
</feature>
<evidence type="ECO:0000256" key="2">
    <source>
        <dbReference type="ARBA" id="ARBA00022448"/>
    </source>
</evidence>
<feature type="transmembrane region" description="Helical" evidence="9">
    <location>
        <begin position="267"/>
        <end position="285"/>
    </location>
</feature>
<proteinExistence type="inferred from homology"/>
<keyword evidence="13" id="KW-1185">Reference proteome</keyword>
<sequence length="522" mass="56323">MKKDGRNGNIKTDEVKRAYFSANPPETNEAHDLEEHELEARSSMVRRQTLTSGYGATNNEEISKQAVEVQRVNSNPVYSNLPCADEKTFLRGDRSRAGGKQSAGKRLSSGYGGGHVHMSQISQYTEGVRDGLSGLEGYWSTLNYLLIFVPLGILTGFFGAPKVLVFILNFVGCVPLATILGKATEDLATHTNATVGGLLNATFGNAVEIILSIAALRQGLLDVIRYTLVGSILSNLLLVLGSSFFFGGLIYREQEVHKVVAESNADLLVAASFGFALPSVFGVALPEGKGHERVAEIFSLVTAVCLLLIYAMFLYFQLFTHYDSYLDEEDEEAGGSRVSVTDPTAVESESLDGGEEEVEADDEEEVVASFNVAFGILLVVVVLVSICSEYIVSSISEFSQAAGLGQTFVSIIFLPVIGNAVEHFSAVMVAMKDKMDLSIGIACGSSVQIAAFASPVMVILSWIFGQNHLTLDVGIFNSICIVMSVFLVNTTMRDSQTNWLEGALLLTVYVVIGCALFLFDQV</sequence>
<feature type="region of interest" description="Disordered" evidence="10">
    <location>
        <begin position="333"/>
        <end position="358"/>
    </location>
</feature>
<evidence type="ECO:0000256" key="5">
    <source>
        <dbReference type="ARBA" id="ARBA00022837"/>
    </source>
</evidence>
<feature type="region of interest" description="Disordered" evidence="10">
    <location>
        <begin position="1"/>
        <end position="32"/>
    </location>
</feature>
<dbReference type="InterPro" id="IPR004837">
    <property type="entry name" value="NaCa_Exmemb"/>
</dbReference>
<feature type="transmembrane region" description="Helical" evidence="9">
    <location>
        <begin position="499"/>
        <end position="519"/>
    </location>
</feature>
<evidence type="ECO:0000259" key="11">
    <source>
        <dbReference type="Pfam" id="PF01699"/>
    </source>
</evidence>
<feature type="domain" description="Sodium/calcium exchanger membrane region" evidence="11">
    <location>
        <begin position="163"/>
        <end position="318"/>
    </location>
</feature>
<evidence type="ECO:0000256" key="10">
    <source>
        <dbReference type="SAM" id="MobiDB-lite"/>
    </source>
</evidence>
<dbReference type="GO" id="GO:0012505">
    <property type="term" value="C:endomembrane system"/>
    <property type="evidence" value="ECO:0007669"/>
    <property type="project" value="UniProtKB-SubCell"/>
</dbReference>
<comment type="caution">
    <text evidence="12">The sequence shown here is derived from an EMBL/GenBank/DDBJ whole genome shotgun (WGS) entry which is preliminary data.</text>
</comment>
<keyword evidence="8 9" id="KW-0472">Membrane</keyword>
<evidence type="ECO:0000313" key="12">
    <source>
        <dbReference type="EMBL" id="KAJ8906274.1"/>
    </source>
</evidence>
<dbReference type="EMBL" id="JAMWBK010000004">
    <property type="protein sequence ID" value="KAJ8906274.1"/>
    <property type="molecule type" value="Genomic_DNA"/>
</dbReference>
<evidence type="ECO:0000256" key="3">
    <source>
        <dbReference type="ARBA" id="ARBA00022568"/>
    </source>
</evidence>
<feature type="transmembrane region" description="Helical" evidence="9">
    <location>
        <begin position="469"/>
        <end position="487"/>
    </location>
</feature>
<dbReference type="NCBIfam" id="TIGR00378">
    <property type="entry name" value="cax"/>
    <property type="match status" value="1"/>
</dbReference>